<dbReference type="EMBL" id="CP016761">
    <property type="protein sequence ID" value="ANX14286.1"/>
    <property type="molecule type" value="Genomic_DNA"/>
</dbReference>
<accession>A0A1B1ZA54</accession>
<dbReference type="STRING" id="255247.ABE41_019910"/>
<evidence type="ECO:0000313" key="4">
    <source>
        <dbReference type="Proteomes" id="UP000077412"/>
    </source>
</evidence>
<keyword evidence="1" id="KW-0378">Hydrolase</keyword>
<protein>
    <submittedName>
        <fullName evidence="3">Endonuclease</fullName>
    </submittedName>
</protein>
<name>A0A1B1ZA54_9BACL</name>
<keyword evidence="3" id="KW-0540">Nuclease</keyword>
<keyword evidence="4" id="KW-1185">Reference proteome</keyword>
<keyword evidence="3" id="KW-0255">Endonuclease</keyword>
<dbReference type="PANTHER" id="PTHR15822">
    <property type="entry name" value="TRAF AND TNF RECEPTOR-ASSOCIATED PROTEIN"/>
    <property type="match status" value="1"/>
</dbReference>
<organism evidence="3 4">
    <name type="scientific">Fictibacillus arsenicus</name>
    <dbReference type="NCBI Taxonomy" id="255247"/>
    <lineage>
        <taxon>Bacteria</taxon>
        <taxon>Bacillati</taxon>
        <taxon>Bacillota</taxon>
        <taxon>Bacilli</taxon>
        <taxon>Bacillales</taxon>
        <taxon>Fictibacillaceae</taxon>
        <taxon>Fictibacillus</taxon>
    </lineage>
</organism>
<dbReference type="AlphaFoldDB" id="A0A1B1ZA54"/>
<feature type="domain" description="Endonuclease/exonuclease/phosphatase" evidence="2">
    <location>
        <begin position="4"/>
        <end position="256"/>
    </location>
</feature>
<evidence type="ECO:0000259" key="2">
    <source>
        <dbReference type="Pfam" id="PF03372"/>
    </source>
</evidence>
<dbReference type="Gene3D" id="3.60.10.10">
    <property type="entry name" value="Endonuclease/exonuclease/phosphatase"/>
    <property type="match status" value="1"/>
</dbReference>
<evidence type="ECO:0000313" key="3">
    <source>
        <dbReference type="EMBL" id="ANX14286.1"/>
    </source>
</evidence>
<dbReference type="Pfam" id="PF03372">
    <property type="entry name" value="Exo_endo_phos"/>
    <property type="match status" value="1"/>
</dbReference>
<dbReference type="CDD" id="cd09079">
    <property type="entry name" value="RgfB-like"/>
    <property type="match status" value="1"/>
</dbReference>
<dbReference type="KEGG" id="far:ABE41_019910"/>
<dbReference type="InterPro" id="IPR005135">
    <property type="entry name" value="Endo/exonuclease/phosphatase"/>
</dbReference>
<dbReference type="GO" id="GO:0004519">
    <property type="term" value="F:endonuclease activity"/>
    <property type="evidence" value="ECO:0007669"/>
    <property type="project" value="UniProtKB-KW"/>
</dbReference>
<gene>
    <name evidence="3" type="ORF">ABE41_019910</name>
</gene>
<dbReference type="SUPFAM" id="SSF56219">
    <property type="entry name" value="DNase I-like"/>
    <property type="match status" value="1"/>
</dbReference>
<dbReference type="Proteomes" id="UP000077412">
    <property type="component" value="Chromosome"/>
</dbReference>
<proteinExistence type="predicted"/>
<sequence length="267" mass="30817">MKLLTLNVHGWQEENQMEKLKMLARDIANERYDVIALQEVMQSIDSPVVKGNIKQNNYALVLIQLLQELDVHDYDFVWDMAHYGFETYEEGLAILSRHPIKSNNSFFVTELQDMNNWKTRKIVSAVITYEGNDLNFFSGHFGWWNDETAPFKEQIDAFFKHVPESGLSFLMGDLNNDANVRDEGFDYVKSNRFYDTYEMAEKKDDGITIKGAIAGWNQNGKEDGRRIDYILCSKPLNVKSSYVRFNGKETPMVSDHAGVTVTLELEN</sequence>
<dbReference type="InterPro" id="IPR051547">
    <property type="entry name" value="TDP2-like"/>
</dbReference>
<dbReference type="GO" id="GO:0016787">
    <property type="term" value="F:hydrolase activity"/>
    <property type="evidence" value="ECO:0007669"/>
    <property type="project" value="UniProtKB-KW"/>
</dbReference>
<dbReference type="InterPro" id="IPR036691">
    <property type="entry name" value="Endo/exonu/phosph_ase_sf"/>
</dbReference>
<reference evidence="3 4" key="1">
    <citation type="submission" date="2016-08" db="EMBL/GenBank/DDBJ databases">
        <title>Complete genome sequence of Fictibacillus arsenicus G25-54, a strain with toxicity to nematodes and a potential arsenic-resistance activity.</title>
        <authorList>
            <person name="Zheng Z."/>
        </authorList>
    </citation>
    <scope>NUCLEOTIDE SEQUENCE [LARGE SCALE GENOMIC DNA]</scope>
    <source>
        <strain evidence="3 4">G25-54</strain>
    </source>
</reference>
<evidence type="ECO:0000256" key="1">
    <source>
        <dbReference type="ARBA" id="ARBA00022801"/>
    </source>
</evidence>
<dbReference type="PANTHER" id="PTHR15822:SF23">
    <property type="entry name" value="ENDONUCLEASE_EXONUCLEASE_PHOSPHATASE FAMILY PROTEIN"/>
    <property type="match status" value="1"/>
</dbReference>
<dbReference type="OrthoDB" id="9812537at2"/>
<dbReference type="RefSeq" id="WP_066294240.1">
    <property type="nucleotide sequence ID" value="NZ_CP016761.1"/>
</dbReference>